<reference evidence="1" key="1">
    <citation type="submission" date="2014-07" db="EMBL/GenBank/DDBJ databases">
        <authorList>
            <person name="Martin A.A"/>
            <person name="De Silva N."/>
        </authorList>
    </citation>
    <scope>NUCLEOTIDE SEQUENCE</scope>
</reference>
<name>A0A0K0EU41_STRVS</name>
<keyword evidence="1" id="KW-1185">Reference proteome</keyword>
<evidence type="ECO:0000313" key="1">
    <source>
        <dbReference type="Proteomes" id="UP000035680"/>
    </source>
</evidence>
<proteinExistence type="predicted"/>
<reference evidence="2" key="2">
    <citation type="submission" date="2015-08" db="UniProtKB">
        <authorList>
            <consortium name="WormBaseParasite"/>
        </authorList>
    </citation>
    <scope>IDENTIFICATION</scope>
</reference>
<evidence type="ECO:0000313" key="2">
    <source>
        <dbReference type="WBParaSite" id="SVE_0003400.1"/>
    </source>
</evidence>
<sequence>MDEEKLFFDVIKQEHILGKIMNTLSLRDSYNFSLTCKDALESTKCIKKKGYIRFDDEGYKVNLFIRSPKDINVSRIEYAEFRSELSCPVSRLDVTIDFNEEEPTQDIMKGIGEKLNELLMVNQTVQKLNLHFEINFSCDYHIGNLINEIMSDNFSRLEISIFISSWVDMRKFNIPSVSDKIFDGFKNLKEIEMEMESSNSNGIFNKLVDAAANIKGVIIETSLKHDKQLELPYYTLDKHVFLSIVKSEYDLSDLNLWFSKLDVSQFSWIQKLCINVKSFIDLRKFSNYLSYMANLEWLRVIFHIDEIKFEENNNGESELYTSSKHLTKLRAIKIEFRNNFSLCKEDDTTKNGSLLEALNKPLTVEDEKMRESKILYTTEMLNFLCTIPSCLEELYFYKVPLLTCTMTNLLNFNFPNIIFLYLDMISVTERECLRNLTNLKYYVSCLVNGLELPRSIRTSMVKFGSNWYSKVDSKQIVDRCCQYYRDSGIFAKEFTIDGSIKGRLFLNYFHDLFIFKSYIDDMH</sequence>
<protein>
    <submittedName>
        <fullName evidence="2">F-box domain-containing protein</fullName>
    </submittedName>
</protein>
<dbReference type="Proteomes" id="UP000035680">
    <property type="component" value="Unassembled WGS sequence"/>
</dbReference>
<dbReference type="AlphaFoldDB" id="A0A0K0EU41"/>
<accession>A0A0K0EU41</accession>
<organism evidence="1 2">
    <name type="scientific">Strongyloides venezuelensis</name>
    <name type="common">Threadworm</name>
    <dbReference type="NCBI Taxonomy" id="75913"/>
    <lineage>
        <taxon>Eukaryota</taxon>
        <taxon>Metazoa</taxon>
        <taxon>Ecdysozoa</taxon>
        <taxon>Nematoda</taxon>
        <taxon>Chromadorea</taxon>
        <taxon>Rhabditida</taxon>
        <taxon>Tylenchina</taxon>
        <taxon>Panagrolaimomorpha</taxon>
        <taxon>Strongyloidoidea</taxon>
        <taxon>Strongyloididae</taxon>
        <taxon>Strongyloides</taxon>
    </lineage>
</organism>
<dbReference type="WBParaSite" id="SVE_0003400.1">
    <property type="protein sequence ID" value="SVE_0003400.1"/>
    <property type="gene ID" value="SVE_0003400"/>
</dbReference>